<dbReference type="InterPro" id="IPR012417">
    <property type="entry name" value="CaM-bd_dom_pln"/>
</dbReference>
<feature type="compositionally biased region" description="Basic and acidic residues" evidence="1">
    <location>
        <begin position="396"/>
        <end position="410"/>
    </location>
</feature>
<feature type="compositionally biased region" description="Low complexity" evidence="1">
    <location>
        <begin position="124"/>
        <end position="150"/>
    </location>
</feature>
<evidence type="ECO:0000313" key="3">
    <source>
        <dbReference type="EMBL" id="GMN54233.1"/>
    </source>
</evidence>
<comment type="caution">
    <text evidence="3">The sequence shown here is derived from an EMBL/GenBank/DDBJ whole genome shotgun (WGS) entry which is preliminary data.</text>
</comment>
<gene>
    <name evidence="3" type="ORF">TIFTF001_023366</name>
</gene>
<feature type="compositionally biased region" description="Low complexity" evidence="1">
    <location>
        <begin position="351"/>
        <end position="364"/>
    </location>
</feature>
<organism evidence="3 4">
    <name type="scientific">Ficus carica</name>
    <name type="common">Common fig</name>
    <dbReference type="NCBI Taxonomy" id="3494"/>
    <lineage>
        <taxon>Eukaryota</taxon>
        <taxon>Viridiplantae</taxon>
        <taxon>Streptophyta</taxon>
        <taxon>Embryophyta</taxon>
        <taxon>Tracheophyta</taxon>
        <taxon>Spermatophyta</taxon>
        <taxon>Magnoliopsida</taxon>
        <taxon>eudicotyledons</taxon>
        <taxon>Gunneridae</taxon>
        <taxon>Pentapetalae</taxon>
        <taxon>rosids</taxon>
        <taxon>fabids</taxon>
        <taxon>Rosales</taxon>
        <taxon>Moraceae</taxon>
        <taxon>Ficeae</taxon>
        <taxon>Ficus</taxon>
    </lineage>
</organism>
<feature type="compositionally biased region" description="Polar residues" evidence="1">
    <location>
        <begin position="314"/>
        <end position="326"/>
    </location>
</feature>
<accession>A0AA88DCE5</accession>
<feature type="compositionally biased region" description="Basic and acidic residues" evidence="1">
    <location>
        <begin position="367"/>
        <end position="386"/>
    </location>
</feature>
<evidence type="ECO:0000313" key="4">
    <source>
        <dbReference type="Proteomes" id="UP001187192"/>
    </source>
</evidence>
<dbReference type="EMBL" id="BTGU01000050">
    <property type="protein sequence ID" value="GMN54233.1"/>
    <property type="molecule type" value="Genomic_DNA"/>
</dbReference>
<dbReference type="SMART" id="SM01054">
    <property type="entry name" value="CaM_binding"/>
    <property type="match status" value="1"/>
</dbReference>
<feature type="region of interest" description="Disordered" evidence="1">
    <location>
        <begin position="504"/>
        <end position="531"/>
    </location>
</feature>
<feature type="compositionally biased region" description="Basic and acidic residues" evidence="1">
    <location>
        <begin position="110"/>
        <end position="123"/>
    </location>
</feature>
<dbReference type="Pfam" id="PF07839">
    <property type="entry name" value="CaM_binding"/>
    <property type="match status" value="2"/>
</dbReference>
<protein>
    <recommendedName>
        <fullName evidence="2">Calmodulin-binding domain-containing protein</fullName>
    </recommendedName>
</protein>
<sequence>MTEASIDIPMIPEKMEPETVGVERNSAKKVNSLNGGTKILSRYLRGSPGSCHDYCKYGRKHGVEVKERIPLRKWIKVRQSEAQDLETAVSSAERRKKFVISPEPCQDSEANEHDDLDASKKEASSSSKEVTASTASQEGIDGEIILEGIDVSVEEDPNGSISKPEESEASSVPRQTDIETEKGKELLESSSNRKTSKIRSKEVRKLVLGEKKVSGPPSIPLSPKRSLRRVSDVPTQKAKSLVKQPHLRSQSKVKNVEPEHTSNEDVPEKTLYVIESTLENRSSEPTQDDDHTTQLSQSSTSATRAPPSSRKNSKSTTRIGSHASQSPPSPSLGKKGLRHTRHETPSTKPPLSSLQSSSSSISQSECIDGKENGLHDTSLHQTEVSEKKKKGVNSKTDQKKIGNTKGERRNSARRVGVLASESKSSAAQKLKFRRGTILDLKPVDNTPRRLKFRRVKLLGEIQNGKEDVKNTGIKSNEAALAESSEFGTKTRPEKVVMRNQNAEGTNSSIPARRSMRRKGTSEGEAIGTKTNSEKVIPKHQNAEVATRRNLRRREIIRSELNSAGKTNSEKVVLRHQNMAGKKEVRSLFNNVIEETASKLVVTRKSKVKALVGAFETVISLQDAKPPATVGTS</sequence>
<keyword evidence="4" id="KW-1185">Reference proteome</keyword>
<evidence type="ECO:0000259" key="2">
    <source>
        <dbReference type="SMART" id="SM01054"/>
    </source>
</evidence>
<name>A0AA88DCE5_FICCA</name>
<dbReference type="AlphaFoldDB" id="A0AA88DCE5"/>
<dbReference type="Proteomes" id="UP001187192">
    <property type="component" value="Unassembled WGS sequence"/>
</dbReference>
<dbReference type="PANTHER" id="PTHR33349:SF41">
    <property type="entry name" value="EMB|CAB62594.1"/>
    <property type="match status" value="1"/>
</dbReference>
<feature type="compositionally biased region" description="Basic and acidic residues" evidence="1">
    <location>
        <begin position="176"/>
        <end position="187"/>
    </location>
</feature>
<feature type="domain" description="Calmodulin-binding" evidence="2">
    <location>
        <begin position="505"/>
        <end position="619"/>
    </location>
</feature>
<feature type="region of interest" description="Disordered" evidence="1">
    <location>
        <begin position="88"/>
        <end position="425"/>
    </location>
</feature>
<dbReference type="GO" id="GO:0005516">
    <property type="term" value="F:calmodulin binding"/>
    <property type="evidence" value="ECO:0007669"/>
    <property type="project" value="InterPro"/>
</dbReference>
<feature type="compositionally biased region" description="Low complexity" evidence="1">
    <location>
        <begin position="293"/>
        <end position="310"/>
    </location>
</feature>
<feature type="compositionally biased region" description="Basic and acidic residues" evidence="1">
    <location>
        <begin position="199"/>
        <end position="213"/>
    </location>
</feature>
<proteinExistence type="predicted"/>
<reference evidence="3" key="1">
    <citation type="submission" date="2023-07" db="EMBL/GenBank/DDBJ databases">
        <title>draft genome sequence of fig (Ficus carica).</title>
        <authorList>
            <person name="Takahashi T."/>
            <person name="Nishimura K."/>
        </authorList>
    </citation>
    <scope>NUCLEOTIDE SEQUENCE</scope>
</reference>
<feature type="compositionally biased region" description="Basic and acidic residues" evidence="1">
    <location>
        <begin position="254"/>
        <end position="268"/>
    </location>
</feature>
<evidence type="ECO:0000256" key="1">
    <source>
        <dbReference type="SAM" id="MobiDB-lite"/>
    </source>
</evidence>
<dbReference type="PANTHER" id="PTHR33349">
    <property type="entry name" value="EMB|CAB62594.1"/>
    <property type="match status" value="1"/>
</dbReference>